<dbReference type="EMBL" id="FCON02000208">
    <property type="protein sequence ID" value="SAL85994.1"/>
    <property type="molecule type" value="Genomic_DNA"/>
</dbReference>
<feature type="transmembrane region" description="Helical" evidence="2">
    <location>
        <begin position="341"/>
        <end position="360"/>
    </location>
</feature>
<dbReference type="Gene3D" id="1.10.101.10">
    <property type="entry name" value="PGBD-like superfamily/PGBD"/>
    <property type="match status" value="1"/>
</dbReference>
<dbReference type="SUPFAM" id="SSF47090">
    <property type="entry name" value="PGBD-like"/>
    <property type="match status" value="1"/>
</dbReference>
<dbReference type="Gene3D" id="2.60.40.1120">
    <property type="entry name" value="Carboxypeptidase-like, regulatory domain"/>
    <property type="match status" value="1"/>
</dbReference>
<sequence>MAQPLKEGDLGPGVEALQMALRARGLFPHVVNGIFGSTTTQAVTTFNGGLTPPPADLAIADAVTLAALEVTITDDESTRDVKRSFISDWEKWISYFVCAWLCVFVGISAYYPIFKPDQSPRYFAIVALIVLALGFGVWFVSCFTGDPTSDWRRRETFRFAYVFTMTSFAVLIFPVANPWQPDVSGPIGIIRGCVDKGASKTTPDSIACVVSKKEGDVVLDRDLTEATAEMQKKASDAKAAFAPQAASSTSVPTAASSSTTTSSSATASSPEAASSPVGASSPVPASAAEPDRANHYQMPAGFASDKSFPWLVVIGGTYGVHAEHGEKVDVYRSFTIVQSGFVVPYYVLLLAFVGGAISLTRKIPEYQKQSEPHYVSTADAPRLDAFEIRENVIFEIMQLITAPFIAMVAFYAFAPATTAGGITVSFLSGFASGVILLQLRGLAEGLAPALTARLSSPNTAQLGSITGKVVDADGKPVQGASVNVVGVPSVAIVKTGQDGTFAVKGVPVGMQHLTATLSGKTAAGSASITAGASATLTISLI</sequence>
<dbReference type="SUPFAM" id="SSF49452">
    <property type="entry name" value="Starch-binding domain-like"/>
    <property type="match status" value="1"/>
</dbReference>
<name>A0A158KY14_9BURK</name>
<reference evidence="3" key="1">
    <citation type="submission" date="2016-01" db="EMBL/GenBank/DDBJ databases">
        <authorList>
            <person name="Peeters C."/>
        </authorList>
    </citation>
    <scope>NUCLEOTIDE SEQUENCE [LARGE SCALE GENOMIC DNA]</scope>
    <source>
        <strain evidence="3">LMG 22940</strain>
    </source>
</reference>
<accession>A0A158KY14</accession>
<dbReference type="OrthoDB" id="8544275at2"/>
<protein>
    <recommendedName>
        <fullName evidence="5">Peptidoglycan binding-like domain-containing protein</fullName>
    </recommendedName>
</protein>
<feature type="transmembrane region" description="Helical" evidence="2">
    <location>
        <begin position="123"/>
        <end position="144"/>
    </location>
</feature>
<dbReference type="AlphaFoldDB" id="A0A158KY14"/>
<feature type="transmembrane region" description="Helical" evidence="2">
    <location>
        <begin position="92"/>
        <end position="111"/>
    </location>
</feature>
<keyword evidence="4" id="KW-1185">Reference proteome</keyword>
<keyword evidence="2" id="KW-0472">Membrane</keyword>
<gene>
    <name evidence="3" type="ORF">AWB68_07872</name>
</gene>
<keyword evidence="2" id="KW-0812">Transmembrane</keyword>
<evidence type="ECO:0000256" key="2">
    <source>
        <dbReference type="SAM" id="Phobius"/>
    </source>
</evidence>
<dbReference type="InterPro" id="IPR013784">
    <property type="entry name" value="Carb-bd-like_fold"/>
</dbReference>
<dbReference type="RefSeq" id="WP_087649663.1">
    <property type="nucleotide sequence ID" value="NZ_FCON02000208.1"/>
</dbReference>
<dbReference type="InterPro" id="IPR036365">
    <property type="entry name" value="PGBD-like_sf"/>
</dbReference>
<evidence type="ECO:0008006" key="5">
    <source>
        <dbReference type="Google" id="ProtNLM"/>
    </source>
</evidence>
<keyword evidence="2" id="KW-1133">Transmembrane helix</keyword>
<comment type="caution">
    <text evidence="3">The sequence shown here is derived from an EMBL/GenBank/DDBJ whole genome shotgun (WGS) entry which is preliminary data.</text>
</comment>
<evidence type="ECO:0000256" key="1">
    <source>
        <dbReference type="SAM" id="MobiDB-lite"/>
    </source>
</evidence>
<evidence type="ECO:0000313" key="4">
    <source>
        <dbReference type="Proteomes" id="UP000054770"/>
    </source>
</evidence>
<feature type="transmembrane region" description="Helical" evidence="2">
    <location>
        <begin position="419"/>
        <end position="437"/>
    </location>
</feature>
<feature type="region of interest" description="Disordered" evidence="1">
    <location>
        <begin position="250"/>
        <end position="290"/>
    </location>
</feature>
<feature type="transmembrane region" description="Helical" evidence="2">
    <location>
        <begin position="156"/>
        <end position="176"/>
    </location>
</feature>
<organism evidence="3 4">
    <name type="scientific">Caballeronia choica</name>
    <dbReference type="NCBI Taxonomy" id="326476"/>
    <lineage>
        <taxon>Bacteria</taxon>
        <taxon>Pseudomonadati</taxon>
        <taxon>Pseudomonadota</taxon>
        <taxon>Betaproteobacteria</taxon>
        <taxon>Burkholderiales</taxon>
        <taxon>Burkholderiaceae</taxon>
        <taxon>Caballeronia</taxon>
    </lineage>
</organism>
<feature type="transmembrane region" description="Helical" evidence="2">
    <location>
        <begin position="392"/>
        <end position="413"/>
    </location>
</feature>
<dbReference type="Pfam" id="PF13620">
    <property type="entry name" value="CarboxypepD_reg"/>
    <property type="match status" value="1"/>
</dbReference>
<dbReference type="Proteomes" id="UP000054770">
    <property type="component" value="Unassembled WGS sequence"/>
</dbReference>
<proteinExistence type="predicted"/>
<dbReference type="InterPro" id="IPR036366">
    <property type="entry name" value="PGBDSf"/>
</dbReference>
<feature type="compositionally biased region" description="Low complexity" evidence="1">
    <location>
        <begin position="250"/>
        <end position="288"/>
    </location>
</feature>
<evidence type="ECO:0000313" key="3">
    <source>
        <dbReference type="EMBL" id="SAL85994.1"/>
    </source>
</evidence>
<dbReference type="GO" id="GO:0030246">
    <property type="term" value="F:carbohydrate binding"/>
    <property type="evidence" value="ECO:0007669"/>
    <property type="project" value="InterPro"/>
</dbReference>